<evidence type="ECO:0000313" key="3">
    <source>
        <dbReference type="Proteomes" id="UP000280434"/>
    </source>
</evidence>
<evidence type="ECO:0000256" key="1">
    <source>
        <dbReference type="SAM" id="MobiDB-lite"/>
    </source>
</evidence>
<name>A0A494X856_9BURK</name>
<sequence length="283" mass="31406">MHVQFALTKAIPESGDITLHQNHAAPEGDRPTRSYWLERENPIDVDRYHTLGLPKGFKGERLEHYHLTSDALNLPLIRDILSSLANTEIKDLPLVTARDATAILNALYPAQYTHAGSIANARPKPLFDKHLTDQDIARESDRLQNRYYDLCTRHVDRAEANQTAPLDQRQYLPVNQLPTPAANRAAASAACLTFGSTRDGAILARAAELAELRAIYNGPQGVLKILQMRRYLTHMPGRFADDPRLEADIQAAIANIDSVLGRDHASKRSTGAASNKIIPKSRL</sequence>
<proteinExistence type="predicted"/>
<dbReference type="AlphaFoldDB" id="A0A494X856"/>
<reference evidence="2 3" key="1">
    <citation type="submission" date="2018-10" db="EMBL/GenBank/DDBJ databases">
        <title>Paraburkholderia sp. 7MK8-2, isolated from soil.</title>
        <authorList>
            <person name="Gao Z.-H."/>
            <person name="Qiu L.-H."/>
        </authorList>
    </citation>
    <scope>NUCLEOTIDE SEQUENCE [LARGE SCALE GENOMIC DNA]</scope>
    <source>
        <strain evidence="2 3">7MK8-2</strain>
    </source>
</reference>
<accession>A0A494X856</accession>
<keyword evidence="3" id="KW-1185">Reference proteome</keyword>
<comment type="caution">
    <text evidence="2">The sequence shown here is derived from an EMBL/GenBank/DDBJ whole genome shotgun (WGS) entry which is preliminary data.</text>
</comment>
<protein>
    <submittedName>
        <fullName evidence="2">Uncharacterized protein</fullName>
    </submittedName>
</protein>
<gene>
    <name evidence="2" type="ORF">D7S89_16265</name>
</gene>
<dbReference type="EMBL" id="RBZV01000006">
    <property type="protein sequence ID" value="RKP46905.1"/>
    <property type="molecule type" value="Genomic_DNA"/>
</dbReference>
<organism evidence="2 3">
    <name type="scientific">Trinickia fusca</name>
    <dbReference type="NCBI Taxonomy" id="2419777"/>
    <lineage>
        <taxon>Bacteria</taxon>
        <taxon>Pseudomonadati</taxon>
        <taxon>Pseudomonadota</taxon>
        <taxon>Betaproteobacteria</taxon>
        <taxon>Burkholderiales</taxon>
        <taxon>Burkholderiaceae</taxon>
        <taxon>Trinickia</taxon>
    </lineage>
</organism>
<feature type="region of interest" description="Disordered" evidence="1">
    <location>
        <begin position="264"/>
        <end position="283"/>
    </location>
</feature>
<evidence type="ECO:0000313" key="2">
    <source>
        <dbReference type="EMBL" id="RKP46905.1"/>
    </source>
</evidence>
<dbReference type="Proteomes" id="UP000280434">
    <property type="component" value="Unassembled WGS sequence"/>
</dbReference>